<name>A0ABS5VYJ4_9BACT</name>
<protein>
    <recommendedName>
        <fullName evidence="1">DUF7674 domain-containing protein</fullName>
    </recommendedName>
</protein>
<accession>A0ABS5VYJ4</accession>
<proteinExistence type="predicted"/>
<gene>
    <name evidence="2" type="ORF">KK060_24565</name>
</gene>
<feature type="domain" description="DUF7674" evidence="1">
    <location>
        <begin position="25"/>
        <end position="109"/>
    </location>
</feature>
<dbReference type="RefSeq" id="WP_254157832.1">
    <property type="nucleotide sequence ID" value="NZ_JAHESD010000119.1"/>
</dbReference>
<dbReference type="Pfam" id="PF24722">
    <property type="entry name" value="DUF7674"/>
    <property type="match status" value="1"/>
</dbReference>
<sequence length="116" mass="13360">MINERIALVMLNGEVPGRAGDPHHTKQYYHTIQDFAYASALLCEKGQFKKLEEFLWVAWKLFKEGNETVKSGIVNVFLFTLSRAMDQHPNAKKNIEPFMPGELRLEYARMLYAPAV</sequence>
<reference evidence="2 3" key="1">
    <citation type="submission" date="2021-05" db="EMBL/GenBank/DDBJ databases">
        <title>A Polyphasic approach of four new species of the genus Ohtaekwangia: Ohtaekwangia histidinii sp. nov., Ohtaekwangia cretensis sp. nov., Ohtaekwangia indiensis sp. nov., Ohtaekwangia reichenbachii sp. nov. from diverse environment.</title>
        <authorList>
            <person name="Octaviana S."/>
        </authorList>
    </citation>
    <scope>NUCLEOTIDE SEQUENCE [LARGE SCALE GENOMIC DNA]</scope>
    <source>
        <strain evidence="2 3">PWU20</strain>
    </source>
</reference>
<dbReference type="EMBL" id="JAHESD010000119">
    <property type="protein sequence ID" value="MBT1706470.1"/>
    <property type="molecule type" value="Genomic_DNA"/>
</dbReference>
<dbReference type="InterPro" id="IPR056091">
    <property type="entry name" value="DUF7674"/>
</dbReference>
<comment type="caution">
    <text evidence="2">The sequence shown here is derived from an EMBL/GenBank/DDBJ whole genome shotgun (WGS) entry which is preliminary data.</text>
</comment>
<evidence type="ECO:0000259" key="1">
    <source>
        <dbReference type="Pfam" id="PF24722"/>
    </source>
</evidence>
<keyword evidence="3" id="KW-1185">Reference proteome</keyword>
<dbReference type="Proteomes" id="UP000772618">
    <property type="component" value="Unassembled WGS sequence"/>
</dbReference>
<evidence type="ECO:0000313" key="2">
    <source>
        <dbReference type="EMBL" id="MBT1706470.1"/>
    </source>
</evidence>
<organism evidence="2 3">
    <name type="scientific">Chryseosolibacter indicus</name>
    <dbReference type="NCBI Taxonomy" id="2782351"/>
    <lineage>
        <taxon>Bacteria</taxon>
        <taxon>Pseudomonadati</taxon>
        <taxon>Bacteroidota</taxon>
        <taxon>Cytophagia</taxon>
        <taxon>Cytophagales</taxon>
        <taxon>Chryseotaleaceae</taxon>
        <taxon>Chryseosolibacter</taxon>
    </lineage>
</organism>
<evidence type="ECO:0000313" key="3">
    <source>
        <dbReference type="Proteomes" id="UP000772618"/>
    </source>
</evidence>